<dbReference type="EMBL" id="CP041348">
    <property type="protein sequence ID" value="QHC37265.1"/>
    <property type="molecule type" value="Genomic_DNA"/>
</dbReference>
<dbReference type="Gene3D" id="1.10.287.470">
    <property type="entry name" value="Helix hairpin bin"/>
    <property type="match status" value="1"/>
</dbReference>
<reference evidence="5 6" key="1">
    <citation type="journal article" date="2020" name="Carbohydr. Polym.">
        <title>Characterization and optimization of production of bacterial cellulose from strain CGMCC 17276 based on whole-genome analysis.</title>
        <authorList>
            <person name="Lu T."/>
            <person name="Gao H."/>
            <person name="Liao B."/>
            <person name="Wu J."/>
            <person name="Zhang W."/>
            <person name="Huang J."/>
            <person name="Liu M."/>
            <person name="Huang J."/>
            <person name="Chang Z."/>
            <person name="Jin M."/>
            <person name="Yi Z."/>
            <person name="Jiang D."/>
        </authorList>
    </citation>
    <scope>NUCLEOTIDE SEQUENCE [LARGE SCALE GENOMIC DNA]</scope>
    <source>
        <strain evidence="5 6">CGMCC 17276</strain>
    </source>
</reference>
<dbReference type="SUPFAM" id="SSF111369">
    <property type="entry name" value="HlyD-like secretion proteins"/>
    <property type="match status" value="1"/>
</dbReference>
<comment type="similarity">
    <text evidence="1">Belongs to the membrane fusion protein (MFP) (TC 8.A.1) family.</text>
</comment>
<evidence type="ECO:0000313" key="6">
    <source>
        <dbReference type="Proteomes" id="UP000464674"/>
    </source>
</evidence>
<dbReference type="Proteomes" id="UP000464674">
    <property type="component" value="Chromosome"/>
</dbReference>
<keyword evidence="2" id="KW-0813">Transport</keyword>
<dbReference type="GO" id="GO:0016020">
    <property type="term" value="C:membrane"/>
    <property type="evidence" value="ECO:0007669"/>
    <property type="project" value="InterPro"/>
</dbReference>
<dbReference type="InterPro" id="IPR058649">
    <property type="entry name" value="CzcB_C"/>
</dbReference>
<dbReference type="InterPro" id="IPR051909">
    <property type="entry name" value="MFP_Cation_Efflux"/>
</dbReference>
<keyword evidence="3" id="KW-0732">Signal</keyword>
<dbReference type="PANTHER" id="PTHR30097">
    <property type="entry name" value="CATION EFFLUX SYSTEM PROTEIN CUSB"/>
    <property type="match status" value="1"/>
</dbReference>
<dbReference type="PANTHER" id="PTHR30097:SF4">
    <property type="entry name" value="SLR6042 PROTEIN"/>
    <property type="match status" value="1"/>
</dbReference>
<evidence type="ECO:0000256" key="3">
    <source>
        <dbReference type="SAM" id="SignalP"/>
    </source>
</evidence>
<dbReference type="Pfam" id="PF25975">
    <property type="entry name" value="CzcB_C"/>
    <property type="match status" value="1"/>
</dbReference>
<dbReference type="AlphaFoldDB" id="A0A857FST2"/>
<organism evidence="5 6">
    <name type="scientific">Komagataeibacter xylinus</name>
    <name type="common">Gluconacetobacter xylinus</name>
    <dbReference type="NCBI Taxonomy" id="28448"/>
    <lineage>
        <taxon>Bacteria</taxon>
        <taxon>Pseudomonadati</taxon>
        <taxon>Pseudomonadota</taxon>
        <taxon>Alphaproteobacteria</taxon>
        <taxon>Acetobacterales</taxon>
        <taxon>Acetobacteraceae</taxon>
        <taxon>Komagataeibacter</taxon>
    </lineage>
</organism>
<dbReference type="OrthoDB" id="9806939at2"/>
<evidence type="ECO:0000313" key="5">
    <source>
        <dbReference type="EMBL" id="QHC37265.1"/>
    </source>
</evidence>
<dbReference type="NCBIfam" id="TIGR01730">
    <property type="entry name" value="RND_mfp"/>
    <property type="match status" value="1"/>
</dbReference>
<gene>
    <name evidence="5" type="ORF">FMA36_15525</name>
</gene>
<feature type="chain" id="PRO_5032742854" evidence="3">
    <location>
        <begin position="38"/>
        <end position="399"/>
    </location>
</feature>
<feature type="signal peptide" evidence="3">
    <location>
        <begin position="1"/>
        <end position="37"/>
    </location>
</feature>
<proteinExistence type="inferred from homology"/>
<sequence length="399" mass="41519">MACGQHPSADCHGRGAMRLAPACRAMFLMLAPLTAWAQDGPPALPPVVHMDEKAAVNEGLAITVAKPGHLVASLPVMTRVMPDAVRVVHIHPAGTGKVVQVLVQPGQVVRRGDGLLRYQDHSLHVARLQAIQLRAALSAAIAARDDAASACARGRLLAGQTVSVAELRRRQDALAQAQATVRARQADVDTLGHRFAEEFNSSSEHDGTDEISTLIAPFDGTVMTLDTSLAGDLTPAMDVASIADLSRVWLVSDLPPEQAVRVQPGGTQVTQTAQGSVTSQIETVDGVASPLTGLVRVISAVPDPARRLMPGTVLDATLQTHEDAGGIVVPAAAVQEINGQSVVFRRLDSATYAPVVVMVVLEEGGQAVVQGGLQGGEPIVGQGSFALRSIIGLAGMDAD</sequence>
<dbReference type="InterPro" id="IPR006143">
    <property type="entry name" value="RND_pump_MFP"/>
</dbReference>
<feature type="domain" description="CzcB-like C-terminal circularly permuted SH3-like" evidence="4">
    <location>
        <begin position="327"/>
        <end position="387"/>
    </location>
</feature>
<dbReference type="GO" id="GO:0015679">
    <property type="term" value="P:plasma membrane copper ion transport"/>
    <property type="evidence" value="ECO:0007669"/>
    <property type="project" value="TreeGrafter"/>
</dbReference>
<evidence type="ECO:0000259" key="4">
    <source>
        <dbReference type="Pfam" id="PF25975"/>
    </source>
</evidence>
<evidence type="ECO:0000256" key="1">
    <source>
        <dbReference type="ARBA" id="ARBA00009477"/>
    </source>
</evidence>
<dbReference type="Gene3D" id="2.40.30.170">
    <property type="match status" value="1"/>
</dbReference>
<evidence type="ECO:0000256" key="2">
    <source>
        <dbReference type="ARBA" id="ARBA00022448"/>
    </source>
</evidence>
<name>A0A857FST2_KOMXY</name>
<dbReference type="GO" id="GO:0030313">
    <property type="term" value="C:cell envelope"/>
    <property type="evidence" value="ECO:0007669"/>
    <property type="project" value="TreeGrafter"/>
</dbReference>
<dbReference type="Gene3D" id="2.40.50.100">
    <property type="match status" value="1"/>
</dbReference>
<protein>
    <submittedName>
        <fullName evidence="5">Efflux RND transporter periplasmic adaptor subunit</fullName>
    </submittedName>
</protein>
<dbReference type="Gene3D" id="2.40.420.20">
    <property type="match status" value="1"/>
</dbReference>
<dbReference type="GO" id="GO:0060003">
    <property type="term" value="P:copper ion export"/>
    <property type="evidence" value="ECO:0007669"/>
    <property type="project" value="TreeGrafter"/>
</dbReference>
<dbReference type="GO" id="GO:0022857">
    <property type="term" value="F:transmembrane transporter activity"/>
    <property type="evidence" value="ECO:0007669"/>
    <property type="project" value="InterPro"/>
</dbReference>
<accession>A0A857FST2</accession>